<dbReference type="RefSeq" id="XP_003876162.1">
    <property type="nucleotide sequence ID" value="XM_003876113.1"/>
</dbReference>
<feature type="compositionally biased region" description="Polar residues" evidence="1">
    <location>
        <begin position="825"/>
        <end position="847"/>
    </location>
</feature>
<feature type="compositionally biased region" description="Low complexity" evidence="1">
    <location>
        <begin position="63"/>
        <end position="75"/>
    </location>
</feature>
<keyword evidence="3" id="KW-1185">Reference proteome</keyword>
<accession>E9AXI6</accession>
<dbReference type="Proteomes" id="UP000007259">
    <property type="component" value="Chromosome 25"/>
</dbReference>
<sequence>MTSNVLATAPLSETPSFASQRASQPASAAKTNRDLSKPGSHLSINIEEEPPGQRSRRVEDVEAAAQAHQQQQGGASIYESPTVPVTRGPGHTPRGRTREESQPPRRLPSRTSLRHGTPRGGGDDVSTTLIPKSHNPCVNMVPQASIVPSNTSVHFQVEDQTDTQSILFQAEPSSINFNATDASLNLQTATEGSDIHFVLEDSHLPSQAVILKQGGNSNTKSSLRFEAESANDATCYSTISHFSIEKNEPEQKPFVQASHLRVQHTDKGAEKVAPAKVEDAMVPHTEFVGETAAQRHSKKAEEERRKQVLEERSLYMRIRPWWTNEPDRRARRTSSESAAHALKQQQHEKMEEVEKRRRAMYARPWRTNSASPNTSRSTSRTKRQRQLTPLSGRSGDGVAMPERSATEPEKMQASSKRAPAALAAYSYSPSPSSKGRSSSTASAFDCVEAAKFVTSAPVLKTPLEIVGEEFEDWVHMVNQRCNLKAISDTMRARERTIVQLSSRLETQSRAMKQLNKELYDVHDEYMRHLGNDVTGLALHAPRSRPTPRSPSRINTSPTPGIVRLYVEQRHRAKDYYSMKMEQLGPRPLSVLSDDELSDSEKEVYAQELQSWRVERAALREEKARLVHCRRDLAFQMRRGSNIKDIATTQPTSGRGPLERAATGTETAVDVKGYDRLMDLRMQAQRAVVEAANAKKVYEATLGMAATMKKQHDRSSADLKSGKESRRKTRELYAASLRRLKQSVEEARSLLVRANAQKARREKAAEWLDESSGEDQVDYDNAILAVRLQTDRAQALVEAAADDEDRMLRSPSTLRLGVSRAGTPRGSVNSSMHPVTSAHTRGASTSNGDDVFARLTARR</sequence>
<feature type="compositionally biased region" description="Polar residues" evidence="1">
    <location>
        <begin position="1"/>
        <end position="14"/>
    </location>
</feature>
<feature type="compositionally biased region" description="Low complexity" evidence="1">
    <location>
        <begin position="366"/>
        <end position="378"/>
    </location>
</feature>
<feature type="region of interest" description="Disordered" evidence="1">
    <location>
        <begin position="1"/>
        <end position="126"/>
    </location>
</feature>
<dbReference type="PhylomeDB" id="E9AXI6"/>
<feature type="region of interest" description="Disordered" evidence="1">
    <location>
        <begin position="809"/>
        <end position="849"/>
    </location>
</feature>
<dbReference type="EMBL" id="FR799578">
    <property type="protein sequence ID" value="CBZ27677.1"/>
    <property type="molecule type" value="Genomic_DNA"/>
</dbReference>
<dbReference type="KEGG" id="lmi:LMXM_25_1070"/>
<feature type="region of interest" description="Disordered" evidence="1">
    <location>
        <begin position="537"/>
        <end position="558"/>
    </location>
</feature>
<dbReference type="OMA" id="RHRAKDY"/>
<feature type="compositionally biased region" description="Basic and acidic residues" evidence="1">
    <location>
        <begin position="345"/>
        <end position="355"/>
    </location>
</feature>
<feature type="compositionally biased region" description="Low complexity" evidence="1">
    <location>
        <begin position="549"/>
        <end position="558"/>
    </location>
</feature>
<feature type="compositionally biased region" description="Low complexity" evidence="1">
    <location>
        <begin position="15"/>
        <end position="29"/>
    </location>
</feature>
<gene>
    <name evidence="2" type="ORF">LMXM_25_1070</name>
</gene>
<reference evidence="2 3" key="1">
    <citation type="journal article" date="2011" name="Genome Res.">
        <title>Chromosome and gene copy number variation allow major structural change between species and strains of Leishmania.</title>
        <authorList>
            <person name="Rogers M.B."/>
            <person name="Hilley J.D."/>
            <person name="Dickens N.J."/>
            <person name="Wilkes J."/>
            <person name="Bates P.A."/>
            <person name="Depledge D.P."/>
            <person name="Harris D."/>
            <person name="Her Y."/>
            <person name="Herzyk P."/>
            <person name="Imamura H."/>
            <person name="Otto T.D."/>
            <person name="Sanders M."/>
            <person name="Seeger K."/>
            <person name="Dujardin J.C."/>
            <person name="Berriman M."/>
            <person name="Smith D.F."/>
            <person name="Hertz-Fowler C."/>
            <person name="Mottram J.C."/>
        </authorList>
    </citation>
    <scope>NUCLEOTIDE SEQUENCE [LARGE SCALE GENOMIC DNA]</scope>
    <source>
        <strain evidence="2 3">MHOM/GT/2001/U1103</strain>
    </source>
</reference>
<feature type="region of interest" description="Disordered" evidence="1">
    <location>
        <begin position="326"/>
        <end position="417"/>
    </location>
</feature>
<evidence type="ECO:0000313" key="2">
    <source>
        <dbReference type="EMBL" id="CBZ27677.1"/>
    </source>
</evidence>
<proteinExistence type="predicted"/>
<protein>
    <submittedName>
        <fullName evidence="2">Uncharacterized protein</fullName>
    </submittedName>
</protein>
<evidence type="ECO:0000313" key="3">
    <source>
        <dbReference type="Proteomes" id="UP000007259"/>
    </source>
</evidence>
<organism evidence="2 3">
    <name type="scientific">Leishmania mexicana (strain MHOM/GT/2001/U1103)</name>
    <dbReference type="NCBI Taxonomy" id="929439"/>
    <lineage>
        <taxon>Eukaryota</taxon>
        <taxon>Discoba</taxon>
        <taxon>Euglenozoa</taxon>
        <taxon>Kinetoplastea</taxon>
        <taxon>Metakinetoplastina</taxon>
        <taxon>Trypanosomatida</taxon>
        <taxon>Trypanosomatidae</taxon>
        <taxon>Leishmaniinae</taxon>
        <taxon>Leishmania</taxon>
    </lineage>
</organism>
<dbReference type="OrthoDB" id="273403at2759"/>
<dbReference type="GeneID" id="13449204"/>
<evidence type="ECO:0000256" key="1">
    <source>
        <dbReference type="SAM" id="MobiDB-lite"/>
    </source>
</evidence>
<dbReference type="AlphaFoldDB" id="E9AXI6"/>
<name>E9AXI6_LEIMU</name>
<dbReference type="VEuPathDB" id="TriTrypDB:LmxM.25.1070"/>